<dbReference type="SMART" id="SM01034">
    <property type="entry name" value="BLUF"/>
    <property type="match status" value="1"/>
</dbReference>
<comment type="caution">
    <text evidence="2">The sequence shown here is derived from an EMBL/GenBank/DDBJ whole genome shotgun (WGS) entry which is preliminary data.</text>
</comment>
<dbReference type="PROSITE" id="PS50925">
    <property type="entry name" value="BLUF"/>
    <property type="match status" value="1"/>
</dbReference>
<name>A0A117UY53_9SPHN</name>
<dbReference type="Proteomes" id="UP000058012">
    <property type="component" value="Unassembled WGS sequence"/>
</dbReference>
<evidence type="ECO:0000313" key="3">
    <source>
        <dbReference type="Proteomes" id="UP000058012"/>
    </source>
</evidence>
<protein>
    <recommendedName>
        <fullName evidence="1">BLUF domain-containing protein</fullName>
    </recommendedName>
</protein>
<dbReference type="OrthoDB" id="196105at2"/>
<dbReference type="Gene3D" id="3.30.70.100">
    <property type="match status" value="1"/>
</dbReference>
<dbReference type="GO" id="GO:0009882">
    <property type="term" value="F:blue light photoreceptor activity"/>
    <property type="evidence" value="ECO:0007669"/>
    <property type="project" value="InterPro"/>
</dbReference>
<dbReference type="AlphaFoldDB" id="A0A117UY53"/>
<accession>A0A117UY53</accession>
<organism evidence="2 3">
    <name type="scientific">Novosphingobium fuchskuhlense</name>
    <dbReference type="NCBI Taxonomy" id="1117702"/>
    <lineage>
        <taxon>Bacteria</taxon>
        <taxon>Pseudomonadati</taxon>
        <taxon>Pseudomonadota</taxon>
        <taxon>Alphaproteobacteria</taxon>
        <taxon>Sphingomonadales</taxon>
        <taxon>Sphingomonadaceae</taxon>
        <taxon>Novosphingobium</taxon>
    </lineage>
</organism>
<gene>
    <name evidence="2" type="ORF">AQZ52_07265</name>
</gene>
<dbReference type="Pfam" id="PF04940">
    <property type="entry name" value="BLUF"/>
    <property type="match status" value="1"/>
</dbReference>
<dbReference type="InterPro" id="IPR036046">
    <property type="entry name" value="Acylphosphatase-like_dom_sf"/>
</dbReference>
<feature type="domain" description="BLUF" evidence="1">
    <location>
        <begin position="3"/>
        <end position="96"/>
    </location>
</feature>
<dbReference type="RefSeq" id="WP_067907879.1">
    <property type="nucleotide sequence ID" value="NZ_KQ954244.1"/>
</dbReference>
<evidence type="ECO:0000313" key="2">
    <source>
        <dbReference type="EMBL" id="KUR72989.1"/>
    </source>
</evidence>
<dbReference type="EMBL" id="LLZS01000003">
    <property type="protein sequence ID" value="KUR72989.1"/>
    <property type="molecule type" value="Genomic_DNA"/>
</dbReference>
<keyword evidence="3" id="KW-1185">Reference proteome</keyword>
<dbReference type="STRING" id="1117702.AQZ52_07265"/>
<dbReference type="InterPro" id="IPR007024">
    <property type="entry name" value="BLUF_domain"/>
</dbReference>
<proteinExistence type="predicted"/>
<reference evidence="2 3" key="1">
    <citation type="submission" date="2015-10" db="EMBL/GenBank/DDBJ databases">
        <title>Draft genome sequence of Novosphingobium fuchskuhlense DSM 25065 isolated from a surface water sample of the southwest basin of Lake Grosse Fuchskuhle.</title>
        <authorList>
            <person name="Ruckert C."/>
            <person name="Winkler A."/>
            <person name="Glaeser J."/>
            <person name="Grossart H.-P."/>
            <person name="Kalinowski J."/>
            <person name="Glaeser S."/>
        </authorList>
    </citation>
    <scope>NUCLEOTIDE SEQUENCE [LARGE SCALE GENOMIC DNA]</scope>
    <source>
        <strain evidence="2 3">FNE08-7</strain>
    </source>
</reference>
<dbReference type="GO" id="GO:0071949">
    <property type="term" value="F:FAD binding"/>
    <property type="evidence" value="ECO:0007669"/>
    <property type="project" value="InterPro"/>
</dbReference>
<dbReference type="SUPFAM" id="SSF54975">
    <property type="entry name" value="Acylphosphatase/BLUF domain-like"/>
    <property type="match status" value="1"/>
</dbReference>
<evidence type="ECO:0000259" key="1">
    <source>
        <dbReference type="PROSITE" id="PS50925"/>
    </source>
</evidence>
<sequence>MRLWKLSYTSVAVGSHDEALRQAHEICARSEDRNARIGVSSVLTLHRGRFAQVLEGPEDAVRAALRRIIGDPRHHSLTVLADAPLVSRRYGAWAMAYRDPRAFLSEQLDDILQQTADVVRAMKATWH</sequence>